<organism evidence="1 2">
    <name type="scientific">Racocetra persica</name>
    <dbReference type="NCBI Taxonomy" id="160502"/>
    <lineage>
        <taxon>Eukaryota</taxon>
        <taxon>Fungi</taxon>
        <taxon>Fungi incertae sedis</taxon>
        <taxon>Mucoromycota</taxon>
        <taxon>Glomeromycotina</taxon>
        <taxon>Glomeromycetes</taxon>
        <taxon>Diversisporales</taxon>
        <taxon>Gigasporaceae</taxon>
        <taxon>Racocetra</taxon>
    </lineage>
</organism>
<protein>
    <submittedName>
        <fullName evidence="1">33090_t:CDS:1</fullName>
    </submittedName>
</protein>
<accession>A0ACA9RI20</accession>
<dbReference type="EMBL" id="CAJVQC010053270">
    <property type="protein sequence ID" value="CAG8792657.1"/>
    <property type="molecule type" value="Genomic_DNA"/>
</dbReference>
<evidence type="ECO:0000313" key="2">
    <source>
        <dbReference type="Proteomes" id="UP000789920"/>
    </source>
</evidence>
<keyword evidence="2" id="KW-1185">Reference proteome</keyword>
<feature type="non-terminal residue" evidence="1">
    <location>
        <position position="1"/>
    </location>
</feature>
<evidence type="ECO:0000313" key="1">
    <source>
        <dbReference type="EMBL" id="CAG8792657.1"/>
    </source>
</evidence>
<gene>
    <name evidence="1" type="ORF">RPERSI_LOCUS19437</name>
</gene>
<sequence length="89" mass="10192">TVHSKFNITMISDDQISPVSHVRWVEEGFSNFLNMQKFLLNLCKMVSQFTTGLPSVIIIITHEIELLWKSGQNIFSNLILNINAEILTE</sequence>
<proteinExistence type="predicted"/>
<reference evidence="1" key="1">
    <citation type="submission" date="2021-06" db="EMBL/GenBank/DDBJ databases">
        <authorList>
            <person name="Kallberg Y."/>
            <person name="Tangrot J."/>
            <person name="Rosling A."/>
        </authorList>
    </citation>
    <scope>NUCLEOTIDE SEQUENCE</scope>
    <source>
        <strain evidence="1">MA461A</strain>
    </source>
</reference>
<dbReference type="Proteomes" id="UP000789920">
    <property type="component" value="Unassembled WGS sequence"/>
</dbReference>
<name>A0ACA9RI20_9GLOM</name>
<comment type="caution">
    <text evidence="1">The sequence shown here is derived from an EMBL/GenBank/DDBJ whole genome shotgun (WGS) entry which is preliminary data.</text>
</comment>
<feature type="non-terminal residue" evidence="1">
    <location>
        <position position="89"/>
    </location>
</feature>